<dbReference type="PANTHER" id="PTHR30024">
    <property type="entry name" value="ALIPHATIC SULFONATES-BINDING PROTEIN-RELATED"/>
    <property type="match status" value="1"/>
</dbReference>
<reference evidence="6 7" key="1">
    <citation type="submission" date="2014-03" db="EMBL/GenBank/DDBJ databases">
        <title>Bradyrhizobium valentinum sp. nov., isolated from effective nodules of Lupinus mariae-josephae, a lupine endemic of basic-lime soils in Eastern Spain.</title>
        <authorList>
            <person name="Duran D."/>
            <person name="Rey L."/>
            <person name="Navarro A."/>
            <person name="Busquets A."/>
            <person name="Imperial J."/>
            <person name="Ruiz-Argueso T."/>
        </authorList>
    </citation>
    <scope>NUCLEOTIDE SEQUENCE [LARGE SCALE GENOMIC DNA]</scope>
    <source>
        <strain evidence="6 7">PAC68</strain>
    </source>
</reference>
<comment type="caution">
    <text evidence="6">The sequence shown here is derived from an EMBL/GenBank/DDBJ whole genome shotgun (WGS) entry which is preliminary data.</text>
</comment>
<name>A0A0R3LMK2_9BRAD</name>
<dbReference type="SUPFAM" id="SSF53850">
    <property type="entry name" value="Periplasmic binding protein-like II"/>
    <property type="match status" value="1"/>
</dbReference>
<evidence type="ECO:0000256" key="1">
    <source>
        <dbReference type="ARBA" id="ARBA00010742"/>
    </source>
</evidence>
<keyword evidence="7" id="KW-1185">Reference proteome</keyword>
<keyword evidence="3" id="KW-0732">Signal</keyword>
<organism evidence="6 7">
    <name type="scientific">Bradyrhizobium jicamae</name>
    <dbReference type="NCBI Taxonomy" id="280332"/>
    <lineage>
        <taxon>Bacteria</taxon>
        <taxon>Pseudomonadati</taxon>
        <taxon>Pseudomonadota</taxon>
        <taxon>Alphaproteobacteria</taxon>
        <taxon>Hyphomicrobiales</taxon>
        <taxon>Nitrobacteraceae</taxon>
        <taxon>Bradyrhizobium</taxon>
    </lineage>
</organism>
<evidence type="ECO:0000256" key="5">
    <source>
        <dbReference type="ARBA" id="ARBA00070228"/>
    </source>
</evidence>
<gene>
    <name evidence="6" type="ORF">CQ12_08375</name>
</gene>
<dbReference type="Proteomes" id="UP000050863">
    <property type="component" value="Unassembled WGS sequence"/>
</dbReference>
<comment type="similarity">
    <text evidence="1">Belongs to the bacterial solute-binding protein SsuA/TauA family.</text>
</comment>
<evidence type="ECO:0000256" key="2">
    <source>
        <dbReference type="ARBA" id="ARBA00022448"/>
    </source>
</evidence>
<keyword evidence="2" id="KW-0813">Transport</keyword>
<dbReference type="RefSeq" id="WP_057835708.1">
    <property type="nucleotide sequence ID" value="NZ_LLXZ01000080.1"/>
</dbReference>
<dbReference type="Pfam" id="PF13379">
    <property type="entry name" value="NMT1_2"/>
    <property type="match status" value="1"/>
</dbReference>
<comment type="function">
    <text evidence="4">Part of a binding-protein-dependent transport system for aliphatic sulfonates. Putative binding protein.</text>
</comment>
<evidence type="ECO:0000313" key="7">
    <source>
        <dbReference type="Proteomes" id="UP000050863"/>
    </source>
</evidence>
<evidence type="ECO:0000256" key="4">
    <source>
        <dbReference type="ARBA" id="ARBA00055538"/>
    </source>
</evidence>
<dbReference type="Gene3D" id="3.40.190.10">
    <property type="entry name" value="Periplasmic binding protein-like II"/>
    <property type="match status" value="2"/>
</dbReference>
<dbReference type="STRING" id="280332.CQ12_08375"/>
<protein>
    <recommendedName>
        <fullName evidence="5">Putative aliphatic sulfonates-binding protein</fullName>
    </recommendedName>
</protein>
<dbReference type="FunFam" id="3.40.190.10:FF:000050">
    <property type="entry name" value="Sulfonate ABC transporter substrate-binding protein"/>
    <property type="match status" value="1"/>
</dbReference>
<accession>A0A0R3LMK2</accession>
<dbReference type="OrthoDB" id="286202at2"/>
<dbReference type="PANTHER" id="PTHR30024:SF45">
    <property type="entry name" value="ABC TRANSPORTER SUBSTRATE-BINDING PROTEIN"/>
    <property type="match status" value="1"/>
</dbReference>
<dbReference type="SUPFAM" id="SSF160387">
    <property type="entry name" value="NosL/MerB-like"/>
    <property type="match status" value="1"/>
</dbReference>
<evidence type="ECO:0000256" key="3">
    <source>
        <dbReference type="ARBA" id="ARBA00022729"/>
    </source>
</evidence>
<dbReference type="AlphaFoldDB" id="A0A0R3LMK2"/>
<evidence type="ECO:0000313" key="6">
    <source>
        <dbReference type="EMBL" id="KRR08969.1"/>
    </source>
</evidence>
<dbReference type="EMBL" id="LLXZ01000080">
    <property type="protein sequence ID" value="KRR08969.1"/>
    <property type="molecule type" value="Genomic_DNA"/>
</dbReference>
<sequence>MSVTTLVSCGSKVAPWCVAVALVLSSGDLRAQVLEIGIGTQNTTTNTVTGGVVIKELGLLEKNLPKTGKYKDFQYKLNWQNATSGPPITNGMMANNIHIGMMGDYPLMVNGATGQATNNPTQLVAIIAYNAVGGGNGIVVHKDSPFYELSDLKGKNVSVPFGSAAHGMMLTSLQKKGLPPDFWSLVSQSPEVGTTNLQEKRIDAHGDFVPFAELLPFKGFARKIYDGAETKVPTFHGVTVRKDFAEKYPEIVTAYLKSLIEANEWMRKNPKLAAEKIEEWTKINKEVVYIFLGPGGVHTLDPTIKKLLIESASGSYAILQKLNMIKPLDMGAWINDSYIRATYKELGLDYDKQLAAFDTYNVTGTDPVCNAPVNDPKKVGEVWIQGGEIVPFSSPVCALLGVKKFTTEGKKFNAVYLVDHELGIKVFADAAFYAVKPDAKNPEVVPFLLKKDAEAYAAKNGGKLATYTEALNAINVGQ</sequence>
<proteinExistence type="inferred from homology"/>